<sequence>MGLISCAVLGCDDKISTRHRFPNPKTNMELYNTWLAIIGNPVLFTLEPQVVYNNRRVCHRHFEEKYVNVGSTRIHKTAKPALYINVACVDNEVVNPGTINIAIPSTSGINRQGMKQTSPKTKLLTKTIQGLNKKLRRKERVCLSFKTRLRMAEKISKSNDFNIALADLNSTVAQFITLQIRERIKTPKQRRFSLKEKIFSLSLYKRGPKVYRFLSKHFVLPSRCTLQKLLKKIPFECGLNDFLFDHLKENAQCMSNDDKYVLLMFDEMALMPHLDFNEAKGYIQGFQNNGFGKVSKQFADHALVIMMRGIRQSFKQPLCYTFCEHSTKYADLKQLLVELVRKLRMCGLIPIATVCDQSSINMKVINSLIGDTKANYLRNGEEYKGTFFEVDGDPIFPLYDPPHMLKGLRNAFLTKNVIFNQDGKTKLAKWDHLVKLYELDNTDYLRALPHLTDSHIIPNKIKKMKVKCASQVFSERVAGIMKLISNTCSTAVYEKGASDTADFLHFIDRLFDSVNGHKLQAEGGKDLRCVIKEGSPHLKFWGDALKILSTVKFVHPTTQKTVITPSLENWPFTIRVLQDL</sequence>
<comment type="caution">
    <text evidence="7">The sequence shown here is derived from an EMBL/GenBank/DDBJ whole genome shotgun (WGS) entry which is preliminary data.</text>
</comment>
<dbReference type="GO" id="GO:0008270">
    <property type="term" value="F:zinc ion binding"/>
    <property type="evidence" value="ECO:0007669"/>
    <property type="project" value="UniProtKB-KW"/>
</dbReference>
<name>A0AAW1IBF0_POPJA</name>
<dbReference type="EMBL" id="JASPKY010000703">
    <property type="protein sequence ID" value="KAK9686458.1"/>
    <property type="molecule type" value="Genomic_DNA"/>
</dbReference>
<evidence type="ECO:0000256" key="1">
    <source>
        <dbReference type="ARBA" id="ARBA00022723"/>
    </source>
</evidence>
<keyword evidence="3" id="KW-0862">Zinc</keyword>
<keyword evidence="2 5" id="KW-0863">Zinc-finger</keyword>
<dbReference type="Pfam" id="PF05485">
    <property type="entry name" value="THAP"/>
    <property type="match status" value="1"/>
</dbReference>
<dbReference type="Pfam" id="PF21787">
    <property type="entry name" value="TNP-like_RNaseH_N"/>
    <property type="match status" value="1"/>
</dbReference>
<dbReference type="InterPro" id="IPR006612">
    <property type="entry name" value="THAP_Znf"/>
</dbReference>
<dbReference type="PROSITE" id="PS50950">
    <property type="entry name" value="ZF_THAP"/>
    <property type="match status" value="1"/>
</dbReference>
<reference evidence="7 8" key="1">
    <citation type="journal article" date="2024" name="BMC Genomics">
        <title>De novo assembly and annotation of Popillia japonica's genome with initial clues to its potential as an invasive pest.</title>
        <authorList>
            <person name="Cucini C."/>
            <person name="Boschi S."/>
            <person name="Funari R."/>
            <person name="Cardaioli E."/>
            <person name="Iannotti N."/>
            <person name="Marturano G."/>
            <person name="Paoli F."/>
            <person name="Bruttini M."/>
            <person name="Carapelli A."/>
            <person name="Frati F."/>
            <person name="Nardi F."/>
        </authorList>
    </citation>
    <scope>NUCLEOTIDE SEQUENCE [LARGE SCALE GENOMIC DNA]</scope>
    <source>
        <strain evidence="7">DMR45628</strain>
    </source>
</reference>
<dbReference type="SUPFAM" id="SSF57716">
    <property type="entry name" value="Glucocorticoid receptor-like (DNA-binding domain)"/>
    <property type="match status" value="1"/>
</dbReference>
<protein>
    <submittedName>
        <fullName evidence="7">THAP domain</fullName>
    </submittedName>
</protein>
<evidence type="ECO:0000256" key="4">
    <source>
        <dbReference type="ARBA" id="ARBA00023125"/>
    </source>
</evidence>
<accession>A0AAW1IBF0</accession>
<dbReference type="Pfam" id="PF21788">
    <property type="entry name" value="TNP-like_GBD"/>
    <property type="match status" value="1"/>
</dbReference>
<dbReference type="InterPro" id="IPR048366">
    <property type="entry name" value="TNP-like_GBD"/>
</dbReference>
<proteinExistence type="predicted"/>
<feature type="domain" description="THAP-type" evidence="6">
    <location>
        <begin position="1"/>
        <end position="83"/>
    </location>
</feature>
<evidence type="ECO:0000256" key="5">
    <source>
        <dbReference type="PROSITE-ProRule" id="PRU00309"/>
    </source>
</evidence>
<keyword evidence="8" id="KW-1185">Reference proteome</keyword>
<gene>
    <name evidence="7" type="ORF">QE152_g37167</name>
</gene>
<keyword evidence="4 5" id="KW-0238">DNA-binding</keyword>
<dbReference type="GO" id="GO:0003677">
    <property type="term" value="F:DNA binding"/>
    <property type="evidence" value="ECO:0007669"/>
    <property type="project" value="UniProtKB-UniRule"/>
</dbReference>
<dbReference type="AlphaFoldDB" id="A0AAW1IBF0"/>
<dbReference type="Proteomes" id="UP001458880">
    <property type="component" value="Unassembled WGS sequence"/>
</dbReference>
<dbReference type="SMART" id="SM00980">
    <property type="entry name" value="THAP"/>
    <property type="match status" value="1"/>
</dbReference>
<evidence type="ECO:0000313" key="8">
    <source>
        <dbReference type="Proteomes" id="UP001458880"/>
    </source>
</evidence>
<evidence type="ECO:0000256" key="3">
    <source>
        <dbReference type="ARBA" id="ARBA00022833"/>
    </source>
</evidence>
<evidence type="ECO:0000313" key="7">
    <source>
        <dbReference type="EMBL" id="KAK9686458.1"/>
    </source>
</evidence>
<organism evidence="7 8">
    <name type="scientific">Popillia japonica</name>
    <name type="common">Japanese beetle</name>
    <dbReference type="NCBI Taxonomy" id="7064"/>
    <lineage>
        <taxon>Eukaryota</taxon>
        <taxon>Metazoa</taxon>
        <taxon>Ecdysozoa</taxon>
        <taxon>Arthropoda</taxon>
        <taxon>Hexapoda</taxon>
        <taxon>Insecta</taxon>
        <taxon>Pterygota</taxon>
        <taxon>Neoptera</taxon>
        <taxon>Endopterygota</taxon>
        <taxon>Coleoptera</taxon>
        <taxon>Polyphaga</taxon>
        <taxon>Scarabaeiformia</taxon>
        <taxon>Scarabaeidae</taxon>
        <taxon>Rutelinae</taxon>
        <taxon>Popillia</taxon>
    </lineage>
</organism>
<evidence type="ECO:0000256" key="2">
    <source>
        <dbReference type="ARBA" id="ARBA00022771"/>
    </source>
</evidence>
<dbReference type="InterPro" id="IPR048365">
    <property type="entry name" value="TNP-like_RNaseH_N"/>
</dbReference>
<keyword evidence="1" id="KW-0479">Metal-binding</keyword>
<evidence type="ECO:0000259" key="6">
    <source>
        <dbReference type="PROSITE" id="PS50950"/>
    </source>
</evidence>